<proteinExistence type="predicted"/>
<sequence>MSIHQVWRDLEWLIHSPDLLSADAGVPLAKWPDAVLKAIEQWLIQERDAPCVIDHAFSSPYRRLGLYAEALLGEALKHAPVQLLAQHAAVHLVNPHKGSQSARQTVGELDYVWRDELSQRIWHWELAVKLYLYLPATVTFSGGLDQFAGLQRRDTLARKTTRLRDHQLVLSSLPTVSAMLGAPVNEAAAYLKGWLFYPLSGPYWDDYALPDCATRRMLNPQHLKGWWLTETAFRERLNQSQPRHGAAAWRWRVVPRLQWLAPQQAIAADTLDNSALLALLLAWRTARAAQTDPRPGLLIAAMAPSDTEARHHERRGNSSAVADQWGPLTSGAEPIYNEIHRGFVVADDWPEGSMKAPDPEN</sequence>
<comment type="caution">
    <text evidence="2">The sequence shown here is derived from an EMBL/GenBank/DDBJ whole genome shotgun (WGS) entry which is preliminary data.</text>
</comment>
<dbReference type="eggNOG" id="COG3782">
    <property type="taxonomic scope" value="Bacteria"/>
</dbReference>
<dbReference type="EMBL" id="AYXT01000012">
    <property type="protein sequence ID" value="ETF01385.1"/>
    <property type="molecule type" value="Genomic_DNA"/>
</dbReference>
<evidence type="ECO:0000313" key="2">
    <source>
        <dbReference type="EMBL" id="ETF01385.1"/>
    </source>
</evidence>
<feature type="region of interest" description="Disordered" evidence="1">
    <location>
        <begin position="308"/>
        <end position="327"/>
    </location>
</feature>
<name>V8QPY9_9BURK</name>
<dbReference type="STRING" id="1424334.W822_17100"/>
<dbReference type="InterPro" id="IPR015003">
    <property type="entry name" value="DUF1853"/>
</dbReference>
<dbReference type="OrthoDB" id="378654at2"/>
<dbReference type="Proteomes" id="UP000018733">
    <property type="component" value="Unassembled WGS sequence"/>
</dbReference>
<accession>V8QPY9</accession>
<protein>
    <recommendedName>
        <fullName evidence="4">DUF1853 domain-containing protein</fullName>
    </recommendedName>
</protein>
<evidence type="ECO:0000256" key="1">
    <source>
        <dbReference type="SAM" id="MobiDB-lite"/>
    </source>
</evidence>
<dbReference type="AlphaFoldDB" id="V8QPY9"/>
<dbReference type="Pfam" id="PF08907">
    <property type="entry name" value="DUF1853"/>
    <property type="match status" value="1"/>
</dbReference>
<organism evidence="2 3">
    <name type="scientific">Advenella kashmirensis W13003</name>
    <dbReference type="NCBI Taxonomy" id="1424334"/>
    <lineage>
        <taxon>Bacteria</taxon>
        <taxon>Pseudomonadati</taxon>
        <taxon>Pseudomonadota</taxon>
        <taxon>Betaproteobacteria</taxon>
        <taxon>Burkholderiales</taxon>
        <taxon>Alcaligenaceae</taxon>
    </lineage>
</organism>
<gene>
    <name evidence="2" type="ORF">W822_17100</name>
</gene>
<dbReference type="HOGENOM" id="CLU_053324_1_0_4"/>
<evidence type="ECO:0008006" key="4">
    <source>
        <dbReference type="Google" id="ProtNLM"/>
    </source>
</evidence>
<evidence type="ECO:0000313" key="3">
    <source>
        <dbReference type="Proteomes" id="UP000018733"/>
    </source>
</evidence>
<reference evidence="2 3" key="1">
    <citation type="journal article" date="2014" name="Genome Announc.">
        <title>Draft Genome Sequence of Advenella kashmirensis Strain W13003, a Polycyclic Aromatic Hydrocarbon-Degrading Bacterium.</title>
        <authorList>
            <person name="Wang X."/>
            <person name="Jin D."/>
            <person name="Zhou L."/>
            <person name="Wu L."/>
            <person name="An W."/>
            <person name="Zhao L."/>
        </authorList>
    </citation>
    <scope>NUCLEOTIDE SEQUENCE [LARGE SCALE GENOMIC DNA]</scope>
    <source>
        <strain evidence="2 3">W13003</strain>
    </source>
</reference>
<dbReference type="PATRIC" id="fig|1424334.3.peg.3438"/>
<dbReference type="RefSeq" id="WP_024006361.1">
    <property type="nucleotide sequence ID" value="NZ_KI650981.1"/>
</dbReference>
<keyword evidence="3" id="KW-1185">Reference proteome</keyword>